<dbReference type="SUPFAM" id="SSF48452">
    <property type="entry name" value="TPR-like"/>
    <property type="match status" value="2"/>
</dbReference>
<dbReference type="Gene3D" id="1.25.40.10">
    <property type="entry name" value="Tetratricopeptide repeat domain"/>
    <property type="match status" value="1"/>
</dbReference>
<dbReference type="EMBL" id="BNBD01000003">
    <property type="protein sequence ID" value="GHF41149.1"/>
    <property type="molecule type" value="Genomic_DNA"/>
</dbReference>
<sequence>MAERTVETGGPAAAPHGRRIPAVPGMTPRQPPARLVGLTLQRPDLFVGRQRELKELRADIVRTGLDTLSGRKRPRGRVLLIAGRPGSGRTALAEELARQLAPDYPDGLLRARLCGPDGLPVPTERTARALLSGLGAPVPAGAEEDELTAALRAALAGRRVLLLLDDAAGAEQVDPLLPDEPECLVVAVSRGPLTGVPDVRPCTLGGLDAPAAVELLEWYAGPTRITCDPVAAVRVVEECQGQPAALALVGGWLAALPKLSVADAARRLRELPGGEGPEIAARPLHRAFRLAYEALPATAARILHLLALAPAGLADAHTASALAGCSLTTAQQTLEDLTARGLLRCESPESESGALPAQYRVPGCLAPLLGALLESQERPAEVELARARMLERTVRQLYSCRAATERDDPAVRRRIEQLPRPLRFPSRPAAEEWLHARLPALLAAARMAVEDGRLDTLARRLVSALTRALTAHLGPEAAAPELYGLHQLVLDVARRCEMPLEKAAALLNLGDLDARAGRTAEALERYRLALEAAREAGDPYATSRAVESVAGAHRGLGDWQRAADWYRRGLELRLTRGELADQARLYGCLGAVHGAAGQWTDALRDWRAAAATYRRLKDHPGQAGALCEVARALEQAGRPREALRTCLEAVECARRCGDPRLEAGVRLRLADTLERLGDPVSAEEHRAEAEHLLGAATGPGAGTAGTGVGTTAGTE</sequence>
<protein>
    <recommendedName>
        <fullName evidence="2">AAA+ ATPase domain-containing protein</fullName>
    </recommendedName>
</protein>
<dbReference type="SMART" id="SM00028">
    <property type="entry name" value="TPR"/>
    <property type="match status" value="4"/>
</dbReference>
<keyword evidence="4" id="KW-1185">Reference proteome</keyword>
<organism evidence="3 4">
    <name type="scientific">Streptomyces mashuensis</name>
    <dbReference type="NCBI Taxonomy" id="33904"/>
    <lineage>
        <taxon>Bacteria</taxon>
        <taxon>Bacillati</taxon>
        <taxon>Actinomycetota</taxon>
        <taxon>Actinomycetes</taxon>
        <taxon>Kitasatosporales</taxon>
        <taxon>Streptomycetaceae</taxon>
        <taxon>Streptomyces</taxon>
    </lineage>
</organism>
<proteinExistence type="predicted"/>
<dbReference type="InterPro" id="IPR003593">
    <property type="entry name" value="AAA+_ATPase"/>
</dbReference>
<dbReference type="PANTHER" id="PTHR47691:SF3">
    <property type="entry name" value="HTH-TYPE TRANSCRIPTIONAL REGULATOR RV0890C-RELATED"/>
    <property type="match status" value="1"/>
</dbReference>
<dbReference type="Pfam" id="PF13401">
    <property type="entry name" value="AAA_22"/>
    <property type="match status" value="1"/>
</dbReference>
<dbReference type="AlphaFoldDB" id="A0A919B1B4"/>
<dbReference type="RefSeq" id="WP_373311573.1">
    <property type="nucleotide sequence ID" value="NZ_BNBD01000003.1"/>
</dbReference>
<dbReference type="InterPro" id="IPR011990">
    <property type="entry name" value="TPR-like_helical_dom_sf"/>
</dbReference>
<feature type="domain" description="AAA+ ATPase" evidence="2">
    <location>
        <begin position="75"/>
        <end position="217"/>
    </location>
</feature>
<evidence type="ECO:0000313" key="3">
    <source>
        <dbReference type="EMBL" id="GHF41149.1"/>
    </source>
</evidence>
<dbReference type="SUPFAM" id="SSF52540">
    <property type="entry name" value="P-loop containing nucleoside triphosphate hydrolases"/>
    <property type="match status" value="1"/>
</dbReference>
<feature type="compositionally biased region" description="Gly residues" evidence="1">
    <location>
        <begin position="697"/>
        <end position="715"/>
    </location>
</feature>
<gene>
    <name evidence="3" type="ORF">GCM10010218_23220</name>
</gene>
<feature type="region of interest" description="Disordered" evidence="1">
    <location>
        <begin position="695"/>
        <end position="715"/>
    </location>
</feature>
<dbReference type="InterPro" id="IPR049945">
    <property type="entry name" value="AAA_22"/>
</dbReference>
<dbReference type="GO" id="GO:0016887">
    <property type="term" value="F:ATP hydrolysis activity"/>
    <property type="evidence" value="ECO:0007669"/>
    <property type="project" value="InterPro"/>
</dbReference>
<evidence type="ECO:0000313" key="4">
    <source>
        <dbReference type="Proteomes" id="UP000638313"/>
    </source>
</evidence>
<name>A0A919B1B4_9ACTN</name>
<evidence type="ECO:0000256" key="1">
    <source>
        <dbReference type="SAM" id="MobiDB-lite"/>
    </source>
</evidence>
<dbReference type="PANTHER" id="PTHR47691">
    <property type="entry name" value="REGULATOR-RELATED"/>
    <property type="match status" value="1"/>
</dbReference>
<dbReference type="Proteomes" id="UP000638313">
    <property type="component" value="Unassembled WGS sequence"/>
</dbReference>
<reference evidence="3" key="2">
    <citation type="submission" date="2020-09" db="EMBL/GenBank/DDBJ databases">
        <authorList>
            <person name="Sun Q."/>
            <person name="Ohkuma M."/>
        </authorList>
    </citation>
    <scope>NUCLEOTIDE SEQUENCE</scope>
    <source>
        <strain evidence="3">JCM 4059</strain>
    </source>
</reference>
<comment type="caution">
    <text evidence="3">The sequence shown here is derived from an EMBL/GenBank/DDBJ whole genome shotgun (WGS) entry which is preliminary data.</text>
</comment>
<dbReference type="PRINTS" id="PR00364">
    <property type="entry name" value="DISEASERSIST"/>
</dbReference>
<dbReference type="SMART" id="SM00382">
    <property type="entry name" value="AAA"/>
    <property type="match status" value="1"/>
</dbReference>
<dbReference type="InterPro" id="IPR027417">
    <property type="entry name" value="P-loop_NTPase"/>
</dbReference>
<evidence type="ECO:0000259" key="2">
    <source>
        <dbReference type="SMART" id="SM00382"/>
    </source>
</evidence>
<reference evidence="3" key="1">
    <citation type="journal article" date="2014" name="Int. J. Syst. Evol. Microbiol.">
        <title>Complete genome sequence of Corynebacterium casei LMG S-19264T (=DSM 44701T), isolated from a smear-ripened cheese.</title>
        <authorList>
            <consortium name="US DOE Joint Genome Institute (JGI-PGF)"/>
            <person name="Walter F."/>
            <person name="Albersmeier A."/>
            <person name="Kalinowski J."/>
            <person name="Ruckert C."/>
        </authorList>
    </citation>
    <scope>NUCLEOTIDE SEQUENCE</scope>
    <source>
        <strain evidence="3">JCM 4059</strain>
    </source>
</reference>
<dbReference type="Gene3D" id="3.40.50.300">
    <property type="entry name" value="P-loop containing nucleotide triphosphate hydrolases"/>
    <property type="match status" value="1"/>
</dbReference>
<dbReference type="Pfam" id="PF13424">
    <property type="entry name" value="TPR_12"/>
    <property type="match status" value="2"/>
</dbReference>
<dbReference type="InterPro" id="IPR019734">
    <property type="entry name" value="TPR_rpt"/>
</dbReference>
<feature type="region of interest" description="Disordered" evidence="1">
    <location>
        <begin position="1"/>
        <end position="29"/>
    </location>
</feature>
<accession>A0A919B1B4</accession>